<evidence type="ECO:0000256" key="3">
    <source>
        <dbReference type="ARBA" id="ARBA00022989"/>
    </source>
</evidence>
<name>A0A7M5XG14_9CNID</name>
<dbReference type="OrthoDB" id="429851at2759"/>
<feature type="transmembrane region" description="Helical" evidence="7">
    <location>
        <begin position="925"/>
        <end position="942"/>
    </location>
</feature>
<evidence type="ECO:0000256" key="6">
    <source>
        <dbReference type="ARBA" id="ARBA00038046"/>
    </source>
</evidence>
<dbReference type="InterPro" id="IPR052081">
    <property type="entry name" value="Dispatched_Hh_regulator"/>
</dbReference>
<feature type="transmembrane region" description="Helical" evidence="7">
    <location>
        <begin position="599"/>
        <end position="619"/>
    </location>
</feature>
<proteinExistence type="inferred from homology"/>
<keyword evidence="5" id="KW-0325">Glycoprotein</keyword>
<dbReference type="GO" id="GO:0022857">
    <property type="term" value="F:transmembrane transporter activity"/>
    <property type="evidence" value="ECO:0007669"/>
    <property type="project" value="TreeGrafter"/>
</dbReference>
<dbReference type="EnsemblMetazoa" id="CLYHEMT022424.1">
    <property type="protein sequence ID" value="CLYHEMP022424.1"/>
    <property type="gene ID" value="CLYHEMG022424"/>
</dbReference>
<dbReference type="PANTHER" id="PTHR45951:SF7">
    <property type="entry name" value="SSD DOMAIN-CONTAINING PROTEIN"/>
    <property type="match status" value="1"/>
</dbReference>
<evidence type="ECO:0000256" key="1">
    <source>
        <dbReference type="ARBA" id="ARBA00004141"/>
    </source>
</evidence>
<feature type="transmembrane region" description="Helical" evidence="7">
    <location>
        <begin position="116"/>
        <end position="136"/>
    </location>
</feature>
<feature type="transmembrane region" description="Helical" evidence="7">
    <location>
        <begin position="1013"/>
        <end position="1036"/>
    </location>
</feature>
<dbReference type="SUPFAM" id="SSF82866">
    <property type="entry name" value="Multidrug efflux transporter AcrB transmembrane domain"/>
    <property type="match status" value="2"/>
</dbReference>
<keyword evidence="3 7" id="KW-1133">Transmembrane helix</keyword>
<dbReference type="InterPro" id="IPR000731">
    <property type="entry name" value="SSD"/>
</dbReference>
<evidence type="ECO:0000256" key="7">
    <source>
        <dbReference type="SAM" id="Phobius"/>
    </source>
</evidence>
<sequence>GDKVEIQRRYKITGRLDMEHYQGEFIDNVNNSGMVIENESESAVIYKNYDNLEKEFPPEDNDSIQFFFKRTHSYRNGTNEDEDDDSLTNSTTKDNDKTKTLLYKLCTLYVQKPKTIFALTLFLQICFVVVTGALHLTNYDIFPYYFANVPLCLEKDSTKLRTDAYNYVTEDPRIDLLPVTALPQLERSKRQSPLELIYEPLSDNILTQASLNRIKAVENELYTNPHFQNVCQKNYQIQRCEPPMSLLRLFDGSFAHLNQTFHDPQFKRIKQVLILANELRGTRSLVAFTLDKHSIISKETIKSKYLRSVISHGLPLRGFKHSEDRKNIQMQTLKETIVKAFSMVLSNKYKEGIGGDIRIYYNNMNLFFDAVEKQVTYDLLLTGGSLIFIFGFIWFQTGSLWITGWAVFGIITNFFGANLVYRIAFDFKFIGMFHVLSIFIILGIGADDIFVFFNTWKLMENKHFASLEEHLYETFRVAAGAMFVTSFTTAAAFFASATSPLLGVSSFGVFSGILVIVNYLSVCVYFPSVIVTYHYYWKECTPMCRSRKKEQNLITPLDDEIEGVTTHEAPHDDMSQMFRRVVHWLETSYANGFVLHKKWRLLIMLVCGIVSITFLVFAIRIEPQDEMVQVWPNGTNWHDIHYIKLNSFQETGEGTDVIRVYTVWGLKLQDRSTCHHTDFRCKGRTVLDEEFDMNQPGCQQAVLNFCKRLKNLAPEEAEDLRIRRSVATNQLEVECFIEEMDQYFRSDDFNDKMKYHQKHHSLSDTNATFKIPMTKEDIKRLMDTLPKVYNTSLLTNDYKNYFEIALGYWLTSGGNPGYNFDKYSSYMGGNLDLSTGNSGIYTQAQGGRYGNKLRYVAVVANTSLTGTKLKHSEGVRVSNNWETFVTREMKKMPKGCNKGFQCTPEWFNWHWLKVQEELLQGAKQGIIIGLCVAFPVLVITTLNWVVGVFAIVTIALITISVIGLIPMLGWKLGVLESLNLTLVVGLSVDYVVHLADGYVRCTKFSRAGRTRYMLGHVGVSVLAGAATTLGASSFMLGSKILFFYQFGIFIFCTIGFSIVYALLVFTVLIGFCGPQGNSGGLTFLKDYFVKKKRKKRACRKTMNILNEDSQEMENMDAVS</sequence>
<dbReference type="PANTHER" id="PTHR45951">
    <property type="entry name" value="PROTEIN DISPATCHED-RELATED"/>
    <property type="match status" value="1"/>
</dbReference>
<accession>A0A7M5XG14</accession>
<comment type="similarity">
    <text evidence="6">Belongs to the dispatched family.</text>
</comment>
<organism evidence="9 10">
    <name type="scientific">Clytia hemisphaerica</name>
    <dbReference type="NCBI Taxonomy" id="252671"/>
    <lineage>
        <taxon>Eukaryota</taxon>
        <taxon>Metazoa</taxon>
        <taxon>Cnidaria</taxon>
        <taxon>Hydrozoa</taxon>
        <taxon>Hydroidolina</taxon>
        <taxon>Leptothecata</taxon>
        <taxon>Obeliida</taxon>
        <taxon>Clytiidae</taxon>
        <taxon>Clytia</taxon>
    </lineage>
</organism>
<dbReference type="GO" id="GO:0016020">
    <property type="term" value="C:membrane"/>
    <property type="evidence" value="ECO:0007669"/>
    <property type="project" value="UniProtKB-SubCell"/>
</dbReference>
<feature type="transmembrane region" description="Helical" evidence="7">
    <location>
        <begin position="375"/>
        <end position="395"/>
    </location>
</feature>
<feature type="transmembrane region" description="Helical" evidence="7">
    <location>
        <begin position="1042"/>
        <end position="1071"/>
    </location>
</feature>
<evidence type="ECO:0000256" key="4">
    <source>
        <dbReference type="ARBA" id="ARBA00023136"/>
    </source>
</evidence>
<reference evidence="9" key="1">
    <citation type="submission" date="2021-01" db="UniProtKB">
        <authorList>
            <consortium name="EnsemblMetazoa"/>
        </authorList>
    </citation>
    <scope>IDENTIFICATION</scope>
</reference>
<feature type="transmembrane region" description="Helical" evidence="7">
    <location>
        <begin position="433"/>
        <end position="455"/>
    </location>
</feature>
<evidence type="ECO:0000313" key="9">
    <source>
        <dbReference type="EnsemblMetazoa" id="CLYHEMP022424.1"/>
    </source>
</evidence>
<feature type="transmembrane region" description="Helical" evidence="7">
    <location>
        <begin position="401"/>
        <end position="421"/>
    </location>
</feature>
<feature type="transmembrane region" description="Helical" evidence="7">
    <location>
        <begin position="475"/>
        <end position="495"/>
    </location>
</feature>
<protein>
    <recommendedName>
        <fullName evidence="8">SSD domain-containing protein</fullName>
    </recommendedName>
</protein>
<dbReference type="PROSITE" id="PS50156">
    <property type="entry name" value="SSD"/>
    <property type="match status" value="1"/>
</dbReference>
<evidence type="ECO:0000313" key="10">
    <source>
        <dbReference type="Proteomes" id="UP000594262"/>
    </source>
</evidence>
<keyword evidence="2 7" id="KW-0812">Transmembrane</keyword>
<dbReference type="InterPro" id="IPR003392">
    <property type="entry name" value="PTHD_SSD"/>
</dbReference>
<dbReference type="AlphaFoldDB" id="A0A7M5XG14"/>
<feature type="transmembrane region" description="Helical" evidence="7">
    <location>
        <begin position="948"/>
        <end position="970"/>
    </location>
</feature>
<dbReference type="Gene3D" id="1.20.1640.10">
    <property type="entry name" value="Multidrug efflux transporter AcrB transmembrane domain"/>
    <property type="match status" value="2"/>
</dbReference>
<evidence type="ECO:0000259" key="8">
    <source>
        <dbReference type="PROSITE" id="PS50156"/>
    </source>
</evidence>
<comment type="subcellular location">
    <subcellularLocation>
        <location evidence="1">Membrane</location>
        <topology evidence="1">Multi-pass membrane protein</topology>
    </subcellularLocation>
</comment>
<evidence type="ECO:0000256" key="5">
    <source>
        <dbReference type="ARBA" id="ARBA00023180"/>
    </source>
</evidence>
<keyword evidence="4 7" id="KW-0472">Membrane</keyword>
<feature type="transmembrane region" description="Helical" evidence="7">
    <location>
        <begin position="507"/>
        <end position="527"/>
    </location>
</feature>
<feature type="domain" description="SSD" evidence="8">
    <location>
        <begin position="439"/>
        <end position="532"/>
    </location>
</feature>
<evidence type="ECO:0000256" key="2">
    <source>
        <dbReference type="ARBA" id="ARBA00022692"/>
    </source>
</evidence>
<keyword evidence="10" id="KW-1185">Reference proteome</keyword>
<dbReference type="Proteomes" id="UP000594262">
    <property type="component" value="Unplaced"/>
</dbReference>
<dbReference type="Pfam" id="PF02460">
    <property type="entry name" value="Patched"/>
    <property type="match status" value="1"/>
</dbReference>